<comment type="caution">
    <text evidence="2">The sequence shown here is derived from an EMBL/GenBank/DDBJ whole genome shotgun (WGS) entry which is preliminary data.</text>
</comment>
<dbReference type="SMART" id="SM00332">
    <property type="entry name" value="PP2Cc"/>
    <property type="match status" value="1"/>
</dbReference>
<dbReference type="RefSeq" id="WP_155084151.1">
    <property type="nucleotide sequence ID" value="NZ_WMIA01000015.1"/>
</dbReference>
<dbReference type="InterPro" id="IPR001932">
    <property type="entry name" value="PPM-type_phosphatase-like_dom"/>
</dbReference>
<dbReference type="InterPro" id="IPR036457">
    <property type="entry name" value="PPM-type-like_dom_sf"/>
</dbReference>
<organism evidence="2 3">
    <name type="scientific">Cyanobacterium aponinum 0216</name>
    <dbReference type="NCBI Taxonomy" id="2676140"/>
    <lineage>
        <taxon>Bacteria</taxon>
        <taxon>Bacillati</taxon>
        <taxon>Cyanobacteriota</taxon>
        <taxon>Cyanophyceae</taxon>
        <taxon>Oscillatoriophycideae</taxon>
        <taxon>Chroococcales</taxon>
        <taxon>Geminocystaceae</taxon>
        <taxon>Cyanobacterium</taxon>
    </lineage>
</organism>
<name>A0A844GX88_9CHRO</name>
<sequence length="243" mass="26868">MSFRNRINYETFGTSVIGPFHQQKNRLNEDAWGRINNNSGVGIVVSDGMGSKSNARMGAKMAYLAVKQSLLAWVKAPSASPSLLLRLIHIHWELNILPALKEDSVATCLFAVVIPNGQLIMAQLGDGIAILRENNGQLTILSEKNKTFGNQTTGLGVAKSTQEWSFFTVPNFPPNSAVLLATDGIADDLKSDTLGDFVQFILDDFGTLAPQKRWRSLTKELKNWPTPKHLDDKTLAVLWHRPK</sequence>
<gene>
    <name evidence="2" type="ORF">GGC33_11980</name>
</gene>
<dbReference type="AlphaFoldDB" id="A0A844GX88"/>
<protein>
    <submittedName>
        <fullName evidence="2">SpoIIE family protein phosphatase</fullName>
    </submittedName>
</protein>
<accession>A0A844GX88</accession>
<dbReference type="Gene3D" id="3.60.40.10">
    <property type="entry name" value="PPM-type phosphatase domain"/>
    <property type="match status" value="1"/>
</dbReference>
<evidence type="ECO:0000313" key="3">
    <source>
        <dbReference type="Proteomes" id="UP000437131"/>
    </source>
</evidence>
<evidence type="ECO:0000259" key="1">
    <source>
        <dbReference type="SMART" id="SM00332"/>
    </source>
</evidence>
<feature type="domain" description="PPM-type phosphatase" evidence="1">
    <location>
        <begin position="10"/>
        <end position="238"/>
    </location>
</feature>
<dbReference type="Proteomes" id="UP000437131">
    <property type="component" value="Unassembled WGS sequence"/>
</dbReference>
<evidence type="ECO:0000313" key="2">
    <source>
        <dbReference type="EMBL" id="MTF39641.1"/>
    </source>
</evidence>
<dbReference type="Pfam" id="PF13672">
    <property type="entry name" value="PP2C_2"/>
    <property type="match status" value="1"/>
</dbReference>
<dbReference type="EMBL" id="WMIA01000015">
    <property type="protein sequence ID" value="MTF39641.1"/>
    <property type="molecule type" value="Genomic_DNA"/>
</dbReference>
<proteinExistence type="predicted"/>
<dbReference type="SUPFAM" id="SSF81606">
    <property type="entry name" value="PP2C-like"/>
    <property type="match status" value="1"/>
</dbReference>
<reference evidence="2 3" key="1">
    <citation type="submission" date="2019-11" db="EMBL/GenBank/DDBJ databases">
        <title>Isolation of a new High Light Tolerant Cyanobacteria.</title>
        <authorList>
            <person name="Dobson Z."/>
            <person name="Vaughn N."/>
            <person name="Vaughn M."/>
            <person name="Fromme P."/>
            <person name="Mazor Y."/>
        </authorList>
    </citation>
    <scope>NUCLEOTIDE SEQUENCE [LARGE SCALE GENOMIC DNA]</scope>
    <source>
        <strain evidence="2 3">0216</strain>
    </source>
</reference>